<evidence type="ECO:0000259" key="3">
    <source>
        <dbReference type="Pfam" id="PF08212"/>
    </source>
</evidence>
<dbReference type="GO" id="GO:0000302">
    <property type="term" value="P:response to reactive oxygen species"/>
    <property type="evidence" value="ECO:0007669"/>
    <property type="project" value="TreeGrafter"/>
</dbReference>
<feature type="signal peptide" evidence="2">
    <location>
        <begin position="1"/>
        <end position="26"/>
    </location>
</feature>
<comment type="similarity">
    <text evidence="1 2">Belongs to the calycin superfamily. Lipocalin family.</text>
</comment>
<dbReference type="PANTHER" id="PTHR10612">
    <property type="entry name" value="APOLIPOPROTEIN D"/>
    <property type="match status" value="1"/>
</dbReference>
<feature type="domain" description="Lipocalin/cytosolic fatty-acid binding" evidence="3">
    <location>
        <begin position="45"/>
        <end position="145"/>
    </location>
</feature>
<name>A0A1B6KNQ1_9HEMI</name>
<sequence>MSYRKGTCLLTTICLLAALYIDEAIGFEWPEWGSCPDLAVQQDFDVVNYQGMWWEQAGYNNERIEGKSRCVHAIYSITRPGSGVVHVENRGIDERTNRWGGINGTVIEADPSKNEGKLIVSFPVGLFGNVEGNYWVLGTDYNSYTVVYNCQNVLFFWRYYTIWFLGRDQIFPTDEERASFFRKANNVLEVRNFDSSTMNPANQMYCNV</sequence>
<accession>A0A1B6KNQ1</accession>
<dbReference type="Gene3D" id="2.40.128.20">
    <property type="match status" value="1"/>
</dbReference>
<evidence type="ECO:0000256" key="1">
    <source>
        <dbReference type="ARBA" id="ARBA00006889"/>
    </source>
</evidence>
<dbReference type="InterPro" id="IPR022271">
    <property type="entry name" value="Lipocalin_ApoD"/>
</dbReference>
<reference evidence="4" key="1">
    <citation type="submission" date="2015-11" db="EMBL/GenBank/DDBJ databases">
        <title>De novo transcriptome assembly of four potential Pierce s Disease insect vectors from Arizona vineyards.</title>
        <authorList>
            <person name="Tassone E.E."/>
        </authorList>
    </citation>
    <scope>NUCLEOTIDE SEQUENCE</scope>
</reference>
<dbReference type="SUPFAM" id="SSF50814">
    <property type="entry name" value="Lipocalins"/>
    <property type="match status" value="1"/>
</dbReference>
<dbReference type="EMBL" id="GEBQ01026920">
    <property type="protein sequence ID" value="JAT13057.1"/>
    <property type="molecule type" value="Transcribed_RNA"/>
</dbReference>
<dbReference type="InterPro" id="IPR012674">
    <property type="entry name" value="Calycin"/>
</dbReference>
<dbReference type="InterPro" id="IPR000566">
    <property type="entry name" value="Lipocln_cytosolic_FA-bd_dom"/>
</dbReference>
<protein>
    <recommendedName>
        <fullName evidence="3">Lipocalin/cytosolic fatty-acid binding domain-containing protein</fullName>
    </recommendedName>
</protein>
<gene>
    <name evidence="4" type="ORF">g.27963</name>
</gene>
<proteinExistence type="inferred from homology"/>
<dbReference type="AlphaFoldDB" id="A0A1B6KNQ1"/>
<keyword evidence="2" id="KW-0732">Signal</keyword>
<evidence type="ECO:0000313" key="4">
    <source>
        <dbReference type="EMBL" id="JAT13057.1"/>
    </source>
</evidence>
<evidence type="ECO:0000256" key="2">
    <source>
        <dbReference type="PIRNR" id="PIRNR036893"/>
    </source>
</evidence>
<organism evidence="4">
    <name type="scientific">Graphocephala atropunctata</name>
    <dbReference type="NCBI Taxonomy" id="36148"/>
    <lineage>
        <taxon>Eukaryota</taxon>
        <taxon>Metazoa</taxon>
        <taxon>Ecdysozoa</taxon>
        <taxon>Arthropoda</taxon>
        <taxon>Hexapoda</taxon>
        <taxon>Insecta</taxon>
        <taxon>Pterygota</taxon>
        <taxon>Neoptera</taxon>
        <taxon>Paraneoptera</taxon>
        <taxon>Hemiptera</taxon>
        <taxon>Auchenorrhyncha</taxon>
        <taxon>Membracoidea</taxon>
        <taxon>Cicadellidae</taxon>
        <taxon>Cicadellinae</taxon>
        <taxon>Cicadellini</taxon>
        <taxon>Graphocephala</taxon>
    </lineage>
</organism>
<dbReference type="Pfam" id="PF08212">
    <property type="entry name" value="Lipocalin_2"/>
    <property type="match status" value="1"/>
</dbReference>
<dbReference type="GO" id="GO:0005737">
    <property type="term" value="C:cytoplasm"/>
    <property type="evidence" value="ECO:0007669"/>
    <property type="project" value="TreeGrafter"/>
</dbReference>
<dbReference type="PIRSF" id="PIRSF036893">
    <property type="entry name" value="Lipocalin_ApoD"/>
    <property type="match status" value="1"/>
</dbReference>
<feature type="chain" id="PRO_5013435184" description="Lipocalin/cytosolic fatty-acid binding domain-containing protein" evidence="2">
    <location>
        <begin position="27"/>
        <end position="208"/>
    </location>
</feature>
<dbReference type="PANTHER" id="PTHR10612:SF34">
    <property type="entry name" value="APOLIPOPROTEIN D"/>
    <property type="match status" value="1"/>
</dbReference>
<dbReference type="GO" id="GO:0006629">
    <property type="term" value="P:lipid metabolic process"/>
    <property type="evidence" value="ECO:0007669"/>
    <property type="project" value="TreeGrafter"/>
</dbReference>